<dbReference type="EMBL" id="JBHLVF010000017">
    <property type="protein sequence ID" value="MFC0392547.1"/>
    <property type="molecule type" value="Genomic_DNA"/>
</dbReference>
<dbReference type="Pfam" id="PF00440">
    <property type="entry name" value="TetR_N"/>
    <property type="match status" value="1"/>
</dbReference>
<dbReference type="Proteomes" id="UP001589818">
    <property type="component" value="Unassembled WGS sequence"/>
</dbReference>
<gene>
    <name evidence="4" type="ORF">ACFFJ8_14335</name>
</gene>
<protein>
    <submittedName>
        <fullName evidence="4">TetR/AcrR family transcriptional regulator</fullName>
    </submittedName>
</protein>
<dbReference type="Gene3D" id="1.10.357.10">
    <property type="entry name" value="Tetracycline Repressor, domain 2"/>
    <property type="match status" value="1"/>
</dbReference>
<feature type="DNA-binding region" description="H-T-H motif" evidence="2">
    <location>
        <begin position="36"/>
        <end position="55"/>
    </location>
</feature>
<accession>A0ABV6J9I7</accession>
<dbReference type="SUPFAM" id="SSF46689">
    <property type="entry name" value="Homeodomain-like"/>
    <property type="match status" value="1"/>
</dbReference>
<dbReference type="InterPro" id="IPR050624">
    <property type="entry name" value="HTH-type_Tx_Regulator"/>
</dbReference>
<dbReference type="PANTHER" id="PTHR43479">
    <property type="entry name" value="ACREF/ENVCD OPERON REPRESSOR-RELATED"/>
    <property type="match status" value="1"/>
</dbReference>
<reference evidence="4 5" key="1">
    <citation type="submission" date="2024-09" db="EMBL/GenBank/DDBJ databases">
        <authorList>
            <person name="Sun Q."/>
            <person name="Mori K."/>
        </authorList>
    </citation>
    <scope>NUCLEOTIDE SEQUENCE [LARGE SCALE GENOMIC DNA]</scope>
    <source>
        <strain evidence="4 5">CCM 4839</strain>
    </source>
</reference>
<comment type="caution">
    <text evidence="4">The sequence shown here is derived from an EMBL/GenBank/DDBJ whole genome shotgun (WGS) entry which is preliminary data.</text>
</comment>
<evidence type="ECO:0000256" key="2">
    <source>
        <dbReference type="PROSITE-ProRule" id="PRU00335"/>
    </source>
</evidence>
<dbReference type="InterPro" id="IPR001647">
    <property type="entry name" value="HTH_TetR"/>
</dbReference>
<keyword evidence="1 2" id="KW-0238">DNA-binding</keyword>
<proteinExistence type="predicted"/>
<feature type="domain" description="HTH tetR-type" evidence="3">
    <location>
        <begin position="13"/>
        <end position="73"/>
    </location>
</feature>
<dbReference type="PANTHER" id="PTHR43479:SF11">
    <property type="entry name" value="ACREF_ENVCD OPERON REPRESSOR-RELATED"/>
    <property type="match status" value="1"/>
</dbReference>
<dbReference type="PROSITE" id="PS50977">
    <property type="entry name" value="HTH_TETR_2"/>
    <property type="match status" value="1"/>
</dbReference>
<dbReference type="InterPro" id="IPR009057">
    <property type="entry name" value="Homeodomain-like_sf"/>
</dbReference>
<dbReference type="PRINTS" id="PR00455">
    <property type="entry name" value="HTHTETR"/>
</dbReference>
<keyword evidence="5" id="KW-1185">Reference proteome</keyword>
<evidence type="ECO:0000259" key="3">
    <source>
        <dbReference type="PROSITE" id="PS50977"/>
    </source>
</evidence>
<evidence type="ECO:0000313" key="4">
    <source>
        <dbReference type="EMBL" id="MFC0392547.1"/>
    </source>
</evidence>
<organism evidence="4 5">
    <name type="scientific">Paenibacillus mendelii</name>
    <dbReference type="NCBI Taxonomy" id="206163"/>
    <lineage>
        <taxon>Bacteria</taxon>
        <taxon>Bacillati</taxon>
        <taxon>Bacillota</taxon>
        <taxon>Bacilli</taxon>
        <taxon>Bacillales</taxon>
        <taxon>Paenibacillaceae</taxon>
        <taxon>Paenibacillus</taxon>
    </lineage>
</organism>
<evidence type="ECO:0000313" key="5">
    <source>
        <dbReference type="Proteomes" id="UP001589818"/>
    </source>
</evidence>
<evidence type="ECO:0000256" key="1">
    <source>
        <dbReference type="ARBA" id="ARBA00023125"/>
    </source>
</evidence>
<sequence length="202" mass="22612">MPRTKEQFAEMRNATRGKIQSAAMKLFAQKGFGTTNVQEIADKAGISIGLLYRHYKTKDDLFNELVEFALTGLIRIIERFESDESPTALMSEFVNEVYHDMVSSDDLANLMVLMSQSFISISETNEDSNEVAVVNKNVINATSKLIKRGQNLGEFVLGDSYEMALFFFAVIQGLAEMKVKLKNDFVMPSSTIFTAFLYGKGV</sequence>
<name>A0ABV6J9I7_9BACL</name>
<dbReference type="RefSeq" id="WP_204822130.1">
    <property type="nucleotide sequence ID" value="NZ_JANHOF010000003.1"/>
</dbReference>